<dbReference type="Pfam" id="PF21983">
    <property type="entry name" value="NikA-like"/>
    <property type="match status" value="1"/>
</dbReference>
<dbReference type="EMBL" id="JAJEQM010000028">
    <property type="protein sequence ID" value="MCC2211812.1"/>
    <property type="molecule type" value="Genomic_DNA"/>
</dbReference>
<proteinExistence type="predicted"/>
<dbReference type="RefSeq" id="WP_308457194.1">
    <property type="nucleotide sequence ID" value="NZ_JAJEQM010000028.1"/>
</dbReference>
<evidence type="ECO:0000313" key="1">
    <source>
        <dbReference type="EMBL" id="MCC2211812.1"/>
    </source>
</evidence>
<keyword evidence="2" id="KW-1185">Reference proteome</keyword>
<gene>
    <name evidence="1" type="ORF">LKE05_13585</name>
</gene>
<organism evidence="1 2">
    <name type="scientific">Hominilimicola fabiformis</name>
    <dbReference type="NCBI Taxonomy" id="2885356"/>
    <lineage>
        <taxon>Bacteria</taxon>
        <taxon>Bacillati</taxon>
        <taxon>Bacillota</taxon>
        <taxon>Clostridia</taxon>
        <taxon>Eubacteriales</taxon>
        <taxon>Oscillospiraceae</taxon>
        <taxon>Hominilimicola</taxon>
    </lineage>
</organism>
<dbReference type="AlphaFoldDB" id="A0AAE3E0V5"/>
<accession>A0AAE3E0V5</accession>
<sequence length="109" mass="12862">MKNRRLEIRLTEDELYEIDNRSKKLRMSRSKFLLQAALHQKIIVLDSTSIKQLTSELRKIGININQIAILCNMGKLECVHIEDTKSEITKVWEELNKLRKDVKKLNNEN</sequence>
<dbReference type="Proteomes" id="UP001198242">
    <property type="component" value="Unassembled WGS sequence"/>
</dbReference>
<protein>
    <submittedName>
        <fullName evidence="1">MobC family plasmid mobilization relaxosome protein</fullName>
    </submittedName>
</protein>
<dbReference type="InterPro" id="IPR053842">
    <property type="entry name" value="NikA-like"/>
</dbReference>
<evidence type="ECO:0000313" key="2">
    <source>
        <dbReference type="Proteomes" id="UP001198242"/>
    </source>
</evidence>
<reference evidence="1 2" key="1">
    <citation type="submission" date="2021-10" db="EMBL/GenBank/DDBJ databases">
        <title>Anaerobic single-cell dispensing facilitates the cultivation of human gut bacteria.</title>
        <authorList>
            <person name="Afrizal A."/>
        </authorList>
    </citation>
    <scope>NUCLEOTIDE SEQUENCE [LARGE SCALE GENOMIC DNA]</scope>
    <source>
        <strain evidence="1 2">CLA-AA-H232</strain>
    </source>
</reference>
<comment type="caution">
    <text evidence="1">The sequence shown here is derived from an EMBL/GenBank/DDBJ whole genome shotgun (WGS) entry which is preliminary data.</text>
</comment>
<name>A0AAE3E0V5_9FIRM</name>